<dbReference type="InterPro" id="IPR011042">
    <property type="entry name" value="6-blade_b-propeller_TolB-like"/>
</dbReference>
<feature type="signal peptide" evidence="4">
    <location>
        <begin position="1"/>
        <end position="31"/>
    </location>
</feature>
<dbReference type="Gene3D" id="2.120.10.30">
    <property type="entry name" value="TolB, C-terminal domain"/>
    <property type="match status" value="1"/>
</dbReference>
<keyword evidence="1" id="KW-0326">Glycosidase</keyword>
<dbReference type="InterPro" id="IPR013783">
    <property type="entry name" value="Ig-like_fold"/>
</dbReference>
<accession>A0ABW5IDY9</accession>
<sequence length="693" mass="72306">MARRSTLSALFAGTAATALGCALLTPVTATAATGDYESEDATLSQAKVATNHSGYSGKGFVDFDNLVGSYADYSVNAAQAGTHTLTFRYANGTADDRPMKLVVDGGDKGTVSFPGTGSWTTWKTVTATVQLTAGVNHVRTVSASANGGPNTDKITDSFSAPADNEPPTPPKNFQASNIRPTAADFRWDPATDNVGVTRYEINRGGNTLKVVDGKTTSATVDQLTPNTSYDISVIAYDAAGNPSQPSNVVGVKTPPSDDKTPPSVPGSLKSTGSTSDSISLSWKASTDDSGSIAGYDVYQGNDVVSTTTQTSATVTDLKPNTSYTFTVKARDPNGNASAASNAVTAKTTSSSGSGGGIPSYDKDIAKVDLGWAVGFLPNGNALVTERDRFELLQITPDGKKTTLGKIPGVVTTNGEGGLLGLAISPQWNTDHAVYLYHTSSSDNRIVKVTYDGTTLSKTTTPVLTGMAKNQYHNGGRIAFGPDGKLYATVGDAKVKANAQNKSSLNGKILRLNPDGSAPSDNPFYATGGNARYVWSYGHRNPQGLAWDSRGQLWSSEFGESSQDELNLIQKGGNYGWSACEGTIGDCNGTIAPKKTWPTSQAGPSGIEIVNDWIYIAAVTGKQLFATQINAKGDGIGTVSAVFSGRWGRLRSVTKTPDGHLWVTSTNNDKLGGTPDTIDNVVVQLKFPGATSAG</sequence>
<dbReference type="PROSITE" id="PS51257">
    <property type="entry name" value="PROKAR_LIPOPROTEIN"/>
    <property type="match status" value="1"/>
</dbReference>
<feature type="compositionally biased region" description="Low complexity" evidence="3">
    <location>
        <begin position="266"/>
        <end position="281"/>
    </location>
</feature>
<dbReference type="InterPro" id="IPR003961">
    <property type="entry name" value="FN3_dom"/>
</dbReference>
<dbReference type="InterPro" id="IPR012938">
    <property type="entry name" value="Glc/Sorbosone_DH"/>
</dbReference>
<dbReference type="PANTHER" id="PTHR19328">
    <property type="entry name" value="HEDGEHOG-INTERACTING PROTEIN"/>
    <property type="match status" value="1"/>
</dbReference>
<dbReference type="SUPFAM" id="SSF49265">
    <property type="entry name" value="Fibronectin type III"/>
    <property type="match status" value="1"/>
</dbReference>
<dbReference type="Gene3D" id="2.60.120.260">
    <property type="entry name" value="Galactose-binding domain-like"/>
    <property type="match status" value="1"/>
</dbReference>
<name>A0ABW5IDY9_9PSEU</name>
<feature type="region of interest" description="Disordered" evidence="3">
    <location>
        <begin position="333"/>
        <end position="357"/>
    </location>
</feature>
<dbReference type="RefSeq" id="WP_344267269.1">
    <property type="nucleotide sequence ID" value="NZ_JBHUKQ010000024.1"/>
</dbReference>
<evidence type="ECO:0000259" key="5">
    <source>
        <dbReference type="PROSITE" id="PS50853"/>
    </source>
</evidence>
<keyword evidence="1" id="KW-0378">Hydrolase</keyword>
<dbReference type="PANTHER" id="PTHR19328:SF13">
    <property type="entry name" value="HIPL1 PROTEIN"/>
    <property type="match status" value="1"/>
</dbReference>
<dbReference type="PROSITE" id="PS51175">
    <property type="entry name" value="CBM6"/>
    <property type="match status" value="1"/>
</dbReference>
<dbReference type="PROSITE" id="PS50853">
    <property type="entry name" value="FN3"/>
    <property type="match status" value="2"/>
</dbReference>
<dbReference type="Pfam" id="PF00041">
    <property type="entry name" value="fn3"/>
    <property type="match status" value="2"/>
</dbReference>
<organism evidence="7 8">
    <name type="scientific">Amycolatopsis albidoflavus</name>
    <dbReference type="NCBI Taxonomy" id="102226"/>
    <lineage>
        <taxon>Bacteria</taxon>
        <taxon>Bacillati</taxon>
        <taxon>Actinomycetota</taxon>
        <taxon>Actinomycetes</taxon>
        <taxon>Pseudonocardiales</taxon>
        <taxon>Pseudonocardiaceae</taxon>
        <taxon>Amycolatopsis</taxon>
    </lineage>
</organism>
<evidence type="ECO:0000256" key="2">
    <source>
        <dbReference type="ARBA" id="ARBA00023326"/>
    </source>
</evidence>
<dbReference type="SUPFAM" id="SSF50952">
    <property type="entry name" value="Soluble quinoprotein glucose dehydrogenase"/>
    <property type="match status" value="1"/>
</dbReference>
<keyword evidence="2" id="KW-0119">Carbohydrate metabolism</keyword>
<proteinExistence type="predicted"/>
<dbReference type="InterPro" id="IPR005084">
    <property type="entry name" value="CBM6"/>
</dbReference>
<feature type="domain" description="Fibronectin type-III" evidence="5">
    <location>
        <begin position="169"/>
        <end position="256"/>
    </location>
</feature>
<dbReference type="Proteomes" id="UP001597542">
    <property type="component" value="Unassembled WGS sequence"/>
</dbReference>
<comment type="caution">
    <text evidence="7">The sequence shown here is derived from an EMBL/GenBank/DDBJ whole genome shotgun (WGS) entry which is preliminary data.</text>
</comment>
<dbReference type="PRINTS" id="PR00014">
    <property type="entry name" value="FNTYPEIII"/>
</dbReference>
<dbReference type="Gene3D" id="2.60.40.10">
    <property type="entry name" value="Immunoglobulins"/>
    <property type="match status" value="2"/>
</dbReference>
<dbReference type="Pfam" id="PF07995">
    <property type="entry name" value="GSDH"/>
    <property type="match status" value="1"/>
</dbReference>
<dbReference type="CDD" id="cd04082">
    <property type="entry name" value="CBM35_pectate_lyase-like"/>
    <property type="match status" value="1"/>
</dbReference>
<dbReference type="EMBL" id="JBHUKQ010000024">
    <property type="protein sequence ID" value="MFD2486862.1"/>
    <property type="molecule type" value="Genomic_DNA"/>
</dbReference>
<reference evidence="8" key="1">
    <citation type="journal article" date="2019" name="Int. J. Syst. Evol. Microbiol.">
        <title>The Global Catalogue of Microorganisms (GCM) 10K type strain sequencing project: providing services to taxonomists for standard genome sequencing and annotation.</title>
        <authorList>
            <consortium name="The Broad Institute Genomics Platform"/>
            <consortium name="The Broad Institute Genome Sequencing Center for Infectious Disease"/>
            <person name="Wu L."/>
            <person name="Ma J."/>
        </authorList>
    </citation>
    <scope>NUCLEOTIDE SEQUENCE [LARGE SCALE GENOMIC DNA]</scope>
    <source>
        <strain evidence="8">CGMCC 4.7638</strain>
    </source>
</reference>
<feature type="chain" id="PRO_5045143915" evidence="4">
    <location>
        <begin position="32"/>
        <end position="693"/>
    </location>
</feature>
<dbReference type="SUPFAM" id="SSF49785">
    <property type="entry name" value="Galactose-binding domain-like"/>
    <property type="match status" value="1"/>
</dbReference>
<dbReference type="SMART" id="SM00060">
    <property type="entry name" value="FN3"/>
    <property type="match status" value="2"/>
</dbReference>
<dbReference type="Pfam" id="PF03422">
    <property type="entry name" value="CBM_6"/>
    <property type="match status" value="1"/>
</dbReference>
<evidence type="ECO:0000259" key="6">
    <source>
        <dbReference type="PROSITE" id="PS51175"/>
    </source>
</evidence>
<keyword evidence="2" id="KW-0624">Polysaccharide degradation</keyword>
<feature type="region of interest" description="Disordered" evidence="3">
    <location>
        <begin position="143"/>
        <end position="176"/>
    </location>
</feature>
<dbReference type="InterPro" id="IPR008979">
    <property type="entry name" value="Galactose-bd-like_sf"/>
</dbReference>
<dbReference type="CDD" id="cd00063">
    <property type="entry name" value="FN3"/>
    <property type="match status" value="2"/>
</dbReference>
<feature type="domain" description="Fibronectin type-III" evidence="5">
    <location>
        <begin position="264"/>
        <end position="350"/>
    </location>
</feature>
<keyword evidence="4" id="KW-0732">Signal</keyword>
<evidence type="ECO:0000313" key="8">
    <source>
        <dbReference type="Proteomes" id="UP001597542"/>
    </source>
</evidence>
<evidence type="ECO:0000256" key="4">
    <source>
        <dbReference type="SAM" id="SignalP"/>
    </source>
</evidence>
<feature type="region of interest" description="Disordered" evidence="3">
    <location>
        <begin position="239"/>
        <end position="288"/>
    </location>
</feature>
<dbReference type="InterPro" id="IPR011041">
    <property type="entry name" value="Quinoprot_gluc/sorb_DH_b-prop"/>
</dbReference>
<protein>
    <submittedName>
        <fullName evidence="7">PQQ-dependent sugar dehydrogenase</fullName>
    </submittedName>
</protein>
<keyword evidence="8" id="KW-1185">Reference proteome</keyword>
<dbReference type="InterPro" id="IPR036116">
    <property type="entry name" value="FN3_sf"/>
</dbReference>
<evidence type="ECO:0000256" key="1">
    <source>
        <dbReference type="ARBA" id="ARBA00023295"/>
    </source>
</evidence>
<evidence type="ECO:0000313" key="7">
    <source>
        <dbReference type="EMBL" id="MFD2486862.1"/>
    </source>
</evidence>
<feature type="domain" description="CBM6" evidence="6">
    <location>
        <begin position="34"/>
        <end position="157"/>
    </location>
</feature>
<evidence type="ECO:0000256" key="3">
    <source>
        <dbReference type="SAM" id="MobiDB-lite"/>
    </source>
</evidence>
<gene>
    <name evidence="7" type="ORF">ACFSUT_41780</name>
</gene>
<feature type="compositionally biased region" description="Polar residues" evidence="3">
    <location>
        <begin position="334"/>
        <end position="348"/>
    </location>
</feature>